<proteinExistence type="predicted"/>
<keyword evidence="1" id="KW-0472">Membrane</keyword>
<comment type="caution">
    <text evidence="3">The sequence shown here is derived from an EMBL/GenBank/DDBJ whole genome shotgun (WGS) entry which is preliminary data.</text>
</comment>
<accession>K2LW78</accession>
<name>K2LW78_TRYCR</name>
<dbReference type="EMBL" id="AHKC01019556">
    <property type="protein sequence ID" value="EKF26973.1"/>
    <property type="molecule type" value="Genomic_DNA"/>
</dbReference>
<feature type="transmembrane region" description="Helical" evidence="1">
    <location>
        <begin position="271"/>
        <end position="290"/>
    </location>
</feature>
<feature type="transmembrane region" description="Helical" evidence="1">
    <location>
        <begin position="134"/>
        <end position="152"/>
    </location>
</feature>
<dbReference type="Proteomes" id="UP000007350">
    <property type="component" value="Unassembled WGS sequence"/>
</dbReference>
<keyword evidence="1" id="KW-1133">Transmembrane helix</keyword>
<evidence type="ECO:0000256" key="2">
    <source>
        <dbReference type="SAM" id="SignalP"/>
    </source>
</evidence>
<keyword evidence="1" id="KW-0812">Transmembrane</keyword>
<dbReference type="AlphaFoldDB" id="K2LW78"/>
<evidence type="ECO:0000256" key="1">
    <source>
        <dbReference type="SAM" id="Phobius"/>
    </source>
</evidence>
<feature type="signal peptide" evidence="2">
    <location>
        <begin position="1"/>
        <end position="24"/>
    </location>
</feature>
<protein>
    <submittedName>
        <fullName evidence="3">Uncharacterized protein</fullName>
    </submittedName>
</protein>
<keyword evidence="2" id="KW-0732">Signal</keyword>
<feature type="chain" id="PRO_5003863240" evidence="2">
    <location>
        <begin position="25"/>
        <end position="322"/>
    </location>
</feature>
<organism evidence="3 4">
    <name type="scientific">Trypanosoma cruzi marinkellei</name>
    <dbReference type="NCBI Taxonomy" id="85056"/>
    <lineage>
        <taxon>Eukaryota</taxon>
        <taxon>Discoba</taxon>
        <taxon>Euglenozoa</taxon>
        <taxon>Kinetoplastea</taxon>
        <taxon>Metakinetoplastina</taxon>
        <taxon>Trypanosomatida</taxon>
        <taxon>Trypanosomatidae</taxon>
        <taxon>Trypanosoma</taxon>
        <taxon>Schizotrypanum</taxon>
    </lineage>
</organism>
<gene>
    <name evidence="3" type="ORF">MOQ_009316</name>
</gene>
<feature type="transmembrane region" description="Helical" evidence="1">
    <location>
        <begin position="188"/>
        <end position="211"/>
    </location>
</feature>
<sequence>MMLRTIARCCGYCTLLSVILLVVASMVTRPAVGATMSDTVAASIVDVAKGGLMLSRYASEKAIHVVPPSLRPHVRQFLAGATAVALVGHGLGSMPGVLDTTTGLSSLSSKEASGKNSQITRFFAAVTAQPVEKFFYALGGICVELLLLRLLVCPPRLTSFVDAMRVGGGKDKARMTLTRRLFSTHVGWGLLVLCIATPNGVIEAGFIVAMLTRLPLETYAPALVIGKLAQPYFAAALHELPCVRRVMQNTFWFSAKDEKTPFASLLPMYKMAIEVALWVAVVAALLLFVARFMCPDATIETDEDENIIMSDLMNDDGGSEEE</sequence>
<evidence type="ECO:0000313" key="4">
    <source>
        <dbReference type="Proteomes" id="UP000007350"/>
    </source>
</evidence>
<reference evidence="3 4" key="1">
    <citation type="journal article" date="2012" name="BMC Genomics">
        <title>Comparative genomic analysis of human infective Trypanosoma cruzi lineages with the bat-restricted subspecies T. cruzi marinkellei.</title>
        <authorList>
            <person name="Franzen O."/>
            <person name="Talavera-Lopez C."/>
            <person name="Ochaya S."/>
            <person name="Butler C.E."/>
            <person name="Messenger L.A."/>
            <person name="Lewis M.D."/>
            <person name="Llewellyn M.S."/>
            <person name="Marinkelle C.J."/>
            <person name="Tyler K.M."/>
            <person name="Miles M.A."/>
            <person name="Andersson B."/>
        </authorList>
    </citation>
    <scope>NUCLEOTIDE SEQUENCE [LARGE SCALE GENOMIC DNA]</scope>
    <source>
        <strain evidence="3 4">B7</strain>
    </source>
</reference>
<evidence type="ECO:0000313" key="3">
    <source>
        <dbReference type="EMBL" id="EKF26973.1"/>
    </source>
</evidence>
<dbReference type="OrthoDB" id="249019at2759"/>
<keyword evidence="4" id="KW-1185">Reference proteome</keyword>